<protein>
    <submittedName>
        <fullName evidence="1">Uncharacterized protein</fullName>
    </submittedName>
</protein>
<comment type="caution">
    <text evidence="1">The sequence shown here is derived from an EMBL/GenBank/DDBJ whole genome shotgun (WGS) entry which is preliminary data.</text>
</comment>
<dbReference type="EMBL" id="JAEFBK010000012">
    <property type="protein sequence ID" value="KAG7540103.1"/>
    <property type="molecule type" value="Genomic_DNA"/>
</dbReference>
<proteinExistence type="predicted"/>
<dbReference type="Proteomes" id="UP000694240">
    <property type="component" value="Chromosome 12"/>
</dbReference>
<feature type="non-terminal residue" evidence="1">
    <location>
        <position position="51"/>
    </location>
</feature>
<gene>
    <name evidence="1" type="ORF">ISN45_Aa07g003610</name>
</gene>
<keyword evidence="2" id="KW-1185">Reference proteome</keyword>
<reference evidence="1 2" key="1">
    <citation type="submission" date="2020-12" db="EMBL/GenBank/DDBJ databases">
        <title>Concerted genomic and epigenomic changes stabilize Arabidopsis allopolyploids.</title>
        <authorList>
            <person name="Chen Z."/>
        </authorList>
    </citation>
    <scope>NUCLEOTIDE SEQUENCE [LARGE SCALE GENOMIC DNA]</scope>
    <source>
        <strain evidence="1">Allo738</strain>
        <tissue evidence="1">Leaf</tissue>
    </source>
</reference>
<sequence length="51" mass="5906">MTTWLCFSGEECCCVYREVAFFIEASLRRAAAINDGDGLRFRWRLKGGFHD</sequence>
<organism evidence="1 2">
    <name type="scientific">Arabidopsis thaliana x Arabidopsis arenosa</name>
    <dbReference type="NCBI Taxonomy" id="1240361"/>
    <lineage>
        <taxon>Eukaryota</taxon>
        <taxon>Viridiplantae</taxon>
        <taxon>Streptophyta</taxon>
        <taxon>Embryophyta</taxon>
        <taxon>Tracheophyta</taxon>
        <taxon>Spermatophyta</taxon>
        <taxon>Magnoliopsida</taxon>
        <taxon>eudicotyledons</taxon>
        <taxon>Gunneridae</taxon>
        <taxon>Pentapetalae</taxon>
        <taxon>rosids</taxon>
        <taxon>malvids</taxon>
        <taxon>Brassicales</taxon>
        <taxon>Brassicaceae</taxon>
        <taxon>Camelineae</taxon>
        <taxon>Arabidopsis</taxon>
    </lineage>
</organism>
<dbReference type="AlphaFoldDB" id="A0A8T1Y5B3"/>
<name>A0A8T1Y5B3_9BRAS</name>
<evidence type="ECO:0000313" key="2">
    <source>
        <dbReference type="Proteomes" id="UP000694240"/>
    </source>
</evidence>
<evidence type="ECO:0000313" key="1">
    <source>
        <dbReference type="EMBL" id="KAG7540103.1"/>
    </source>
</evidence>
<accession>A0A8T1Y5B3</accession>